<organism evidence="1 2">
    <name type="scientific">Hygrophoropsis aurantiaca</name>
    <dbReference type="NCBI Taxonomy" id="72124"/>
    <lineage>
        <taxon>Eukaryota</taxon>
        <taxon>Fungi</taxon>
        <taxon>Dikarya</taxon>
        <taxon>Basidiomycota</taxon>
        <taxon>Agaricomycotina</taxon>
        <taxon>Agaricomycetes</taxon>
        <taxon>Agaricomycetidae</taxon>
        <taxon>Boletales</taxon>
        <taxon>Coniophorineae</taxon>
        <taxon>Hygrophoropsidaceae</taxon>
        <taxon>Hygrophoropsis</taxon>
    </lineage>
</organism>
<proteinExistence type="predicted"/>
<dbReference type="EMBL" id="MU268388">
    <property type="protein sequence ID" value="KAH7904694.1"/>
    <property type="molecule type" value="Genomic_DNA"/>
</dbReference>
<keyword evidence="2" id="KW-1185">Reference proteome</keyword>
<comment type="caution">
    <text evidence="1">The sequence shown here is derived from an EMBL/GenBank/DDBJ whole genome shotgun (WGS) entry which is preliminary data.</text>
</comment>
<protein>
    <submittedName>
        <fullName evidence="1">P-loop containing nucleoside triphosphate hydrolase protein</fullName>
    </submittedName>
</protein>
<dbReference type="Proteomes" id="UP000790377">
    <property type="component" value="Unassembled WGS sequence"/>
</dbReference>
<accession>A0ACB7ZV08</accession>
<keyword evidence="1" id="KW-0378">Hydrolase</keyword>
<evidence type="ECO:0000313" key="1">
    <source>
        <dbReference type="EMBL" id="KAH7904694.1"/>
    </source>
</evidence>
<gene>
    <name evidence="1" type="ORF">BJ138DRAFT_1236210</name>
</gene>
<evidence type="ECO:0000313" key="2">
    <source>
        <dbReference type="Proteomes" id="UP000790377"/>
    </source>
</evidence>
<sequence>MNASSTLRYDVPSITEMRRVVKEKFGFHPCDWQLSSAQAQLQKKDVFTISSTGSGKTLTFWIPLLFNGGGITILITPLNILGDKNVLELNHINLSAINLSKDSISEEVYKDIEMLKYRVIILSPERVLEDQRFEKLWKIPKFTAKLFSVTVDEGHCISQWGGDFRPAYSQLGRLRWLLPSHVHFHVASATMPSYVLQDVKRTLQTRENQTIEIRCSNDRPNIHLAVLEMLDPINTFHDLTRVLKLDGNPPPPKFMVFTNDRKEAERICNQARSIAPRESREKLIWFHSGMSSTFRQEMMRKLQKGEIWGIFCTDAAGMGLDLRDVELVIQWKYTSSLCTLIQRLGRAARDGKIEATGIYLVEPQFWDYHKSRAQCRANARKRKRKSNEKTNKVVRKRNPNPMETENMPTRVSANTLSNNLDDDPDDSEDTESELVCHGTSTRNNEPSASSIIPIPATQVSLSSSNGFGRFRVRLLPQCVDLDGKELEAAAMDAFINARGRGICRRRILDEYFDNPKSTSSQCGGDHCERCCTKTSRLCCDTCSLGSFILPIPATTAEKAKRASRKINIDSYKMNTQDYKLRDALRTWRKDLMADAGVGGDDFFGAQLIMADDILNRITNLAHTFKITDLTSLYNQTNWRYTDRWGSQVLELINVHVPPPPPPPTPHHTVSSTVTESNPSPSSNVLQPHITNGAAVPSSTTTRKCGACGAIGHTGQYFT</sequence>
<reference evidence="1" key="1">
    <citation type="journal article" date="2021" name="New Phytol.">
        <title>Evolutionary innovations through gain and loss of genes in the ectomycorrhizal Boletales.</title>
        <authorList>
            <person name="Wu G."/>
            <person name="Miyauchi S."/>
            <person name="Morin E."/>
            <person name="Kuo A."/>
            <person name="Drula E."/>
            <person name="Varga T."/>
            <person name="Kohler A."/>
            <person name="Feng B."/>
            <person name="Cao Y."/>
            <person name="Lipzen A."/>
            <person name="Daum C."/>
            <person name="Hundley H."/>
            <person name="Pangilinan J."/>
            <person name="Johnson J."/>
            <person name="Barry K."/>
            <person name="LaButti K."/>
            <person name="Ng V."/>
            <person name="Ahrendt S."/>
            <person name="Min B."/>
            <person name="Choi I.G."/>
            <person name="Park H."/>
            <person name="Plett J.M."/>
            <person name="Magnuson J."/>
            <person name="Spatafora J.W."/>
            <person name="Nagy L.G."/>
            <person name="Henrissat B."/>
            <person name="Grigoriev I.V."/>
            <person name="Yang Z.L."/>
            <person name="Xu J."/>
            <person name="Martin F.M."/>
        </authorList>
    </citation>
    <scope>NUCLEOTIDE SEQUENCE</scope>
    <source>
        <strain evidence="1">ATCC 28755</strain>
    </source>
</reference>
<name>A0ACB7ZV08_9AGAM</name>